<dbReference type="EMBL" id="KY769701">
    <property type="protein sequence ID" value="AWJ64333.1"/>
    <property type="molecule type" value="Viral_cRNA"/>
</dbReference>
<dbReference type="GO" id="GO:0005524">
    <property type="term" value="F:ATP binding"/>
    <property type="evidence" value="ECO:0007669"/>
    <property type="project" value="UniProtKB-KW"/>
</dbReference>
<evidence type="ECO:0000256" key="2">
    <source>
        <dbReference type="ARBA" id="ARBA00022484"/>
    </source>
</evidence>
<evidence type="ECO:0000256" key="10">
    <source>
        <dbReference type="ARBA" id="ARBA00023042"/>
    </source>
</evidence>
<dbReference type="GO" id="GO:0004482">
    <property type="term" value="F:mRNA 5'-cap (guanine-N7-)-methyltransferase activity"/>
    <property type="evidence" value="ECO:0007669"/>
    <property type="project" value="InterPro"/>
</dbReference>
<evidence type="ECO:0000256" key="1">
    <source>
        <dbReference type="ARBA" id="ARBA00012494"/>
    </source>
</evidence>
<name>A0A678TRA1_9VIRU</name>
<dbReference type="InterPro" id="IPR014023">
    <property type="entry name" value="Mononeg_RNA_pol_cat"/>
</dbReference>
<evidence type="ECO:0000256" key="5">
    <source>
        <dbReference type="ARBA" id="ARBA00022691"/>
    </source>
</evidence>
<dbReference type="GO" id="GO:0003968">
    <property type="term" value="F:RNA-directed RNA polymerase activity"/>
    <property type="evidence" value="ECO:0007669"/>
    <property type="project" value="UniProtKB-KW"/>
</dbReference>
<accession>A0A678TRA1</accession>
<keyword evidence="7" id="KW-0547">Nucleotide-binding</keyword>
<protein>
    <recommendedName>
        <fullName evidence="1">RNA-directed RNA polymerase</fullName>
        <ecNumber evidence="1">2.7.7.48</ecNumber>
    </recommendedName>
    <alternativeName>
        <fullName evidence="13">Replicase</fullName>
    </alternativeName>
    <alternativeName>
        <fullName evidence="12">Transcriptase</fullName>
    </alternativeName>
</protein>
<organism evidence="15">
    <name type="scientific">Mirafiori lettuce big-vein virus</name>
    <dbReference type="NCBI Taxonomy" id="200255"/>
    <lineage>
        <taxon>Viruses</taxon>
        <taxon>Riboviria</taxon>
        <taxon>Orthornavirae</taxon>
        <taxon>Negarnaviricota</taxon>
        <taxon>Haploviricotina</taxon>
        <taxon>Milneviricetes</taxon>
        <taxon>Naedrevirales</taxon>
        <taxon>Aspiviridae</taxon>
        <taxon>Ophiovirus</taxon>
        <taxon>Ophiovirus mirafioriense</taxon>
    </lineage>
</organism>
<keyword evidence="5" id="KW-0949">S-adenosyl-L-methionine</keyword>
<evidence type="ECO:0000256" key="9">
    <source>
        <dbReference type="ARBA" id="ARBA00022953"/>
    </source>
</evidence>
<dbReference type="EC" id="2.7.7.48" evidence="1"/>
<dbReference type="PROSITE" id="PS50526">
    <property type="entry name" value="RDRP_SSRNA_NEG_NONSEG"/>
    <property type="match status" value="1"/>
</dbReference>
<evidence type="ECO:0000256" key="7">
    <source>
        <dbReference type="ARBA" id="ARBA00022741"/>
    </source>
</evidence>
<evidence type="ECO:0000256" key="4">
    <source>
        <dbReference type="ARBA" id="ARBA00022679"/>
    </source>
</evidence>
<keyword evidence="9" id="KW-0693">Viral RNA replication</keyword>
<keyword evidence="10" id="KW-0506">mRNA capping</keyword>
<evidence type="ECO:0000256" key="12">
    <source>
        <dbReference type="ARBA" id="ARBA00030436"/>
    </source>
</evidence>
<sequence>MDSFMKDKGINYLKTPHLRTLLNNYKDDYNSLKSTIELEKKKESKEVEIKFSHILTDLIDRDRNEVLSLDKIGTPCMMSKINSPYTEISKENLSMVKGTLYPEKWNVKAHLELFLFREYFLSQLKEKEISYILSQDGSIELIKRLYEGSFTSSESNVVYKFANALVNHELGKIELNMLGTQEMQLSEDEITADSSKRYWVLDVFEHLNKNIMMKASARENKRDAKDSIDFYEGKRIKTNYFGIGASLSRVEFESNLPPLIMFLSSTICGYFWEGESQCFVGKVELVNYSMYLADNLLTLSVLRTKVSNDEKRFLDYYTSLLDEPSTVRIGMGSLYETTCLLMSDQQTLSASMPILDNLIESIEVSTIRTESLINICLEVDPETCIKMSSLGKTLILASTDPSKGLSKYTQRTNRDNPVNDNTIRRLRSLFRQRVINSYIEKHGRVPNLIQVPEDLGAQLEMKAAGGNYLGHMISEISRYDSVRLGKFLDTGKEMNLQSRIIDKACTKDIYNCENNSEKEIQYYISNDMKEVFKEPIAINKNHYKSKERIVKVVHRKEPLVMPLRKFLNVRLSAKEKEQKTAARFYGIASFKLKLWISSTMEMIKRAMKLLPGQMMTMTDDERRLIMFKMSEKLLSKDSYSLFLDYSGHNTSQRPENTNFILEEIANMYGYYEGTEEFEELTSLPYVFSNINIIVEDSWSDSVYFSQGQLGAIEGWLGGLWGIQSQLMIEDMFMQLGISDYIGTTYSDDSCGVFTQPSLDVHKLNGIIRNVQRYGEDMGLIVKLSQTQVTNGRCSMLKEHYYKGKPMDMSIKKMMSISPNGPKLLGDELESATLVDSGYTSSCTRSSEIRTQTLLRNFRIVKLLANSMRKLIEDMNSDILDERYLASKNNYEISMKIAARTYSKDPSASYIPAPRSRVIEFHQFHLKAKPILDFYLMLMYSPYTLYGYSLTPMPDVLISGYSLSNVKRLGYLQGILGKEAFIVLSKLINLSGNALSYIDNPFPFVGGRKDTKLLIKPMLKLQLPNRVRNPELIKLLALQKDKEETNFRTKIVEVFKECFSSRITSKFYECSLYSYIAAVISKVDNSTTMKMLLGGKKMMALINDAWMRNHKLKVKLNDKGITNYNELLFARDHKTLKYKDDEEVVLKFLGIEEIPIMGKVKYSEYRNMMQPIFKGSTKLTEQGKKNIPPQKTFFNIAKFDRELGVDGMFEHKLIFQAYDLVRYVKWLLMEQERFSRKMKIRDEENLIKLCNITLHTFTDASYNDLQEHVVCPKGGRYFHRALTSGFNPKTGDLSSNIYSSNYDITGIDQLLAKTGGADNNLNIQYLLIYVRICLSLLRPSPNKLRSLTLTNDIYFNIKDVTFYLENLNDPGTSEILFEVASREKIQSRGKLYYNYSTYIEMDEDLENKFIDHVSTTRQEFIEKESAFRSVHSYMLDQMIISPELISDLILEGLIGKTMMSRGRERFFDQFYKYYKSLNVIGVETPARSVIRGLLYEELFKVNINSKNGELWSTEIIKHGYSSGFKNSLMRLFILSTSLSYRMKDQENGRMKLIVNPSRTVQNSKSNFERIRKGECQFYIKDKRITEMILNSFPTLGYTYSDVHQAAIDLCCEISEMEFEQVRLGSYYLKLHKAETEKVKGVAYGYVNFNELEINYQDLLDHLGLDSAIKGFETACSLMVSPEQVSSPTLSAVYPSAKGLLDSLTGNSFITSNDTIIELCGGRGDFHLAMMEKGISHTTLSREDGYNLAMRIPGMTSKKVSFNCFRQSDYIPYFDHSIILLDISHITEKRDCLSGIIGDCITSKKKMILRLNGLNKFLNKQILRELKMCEIKAYLPALESPGYIYLTIDASKTLGEEKILNREDFTDQLGYTRSILTCSLINSVSVVDLRNVISLPPKQVQDQTMEVISDEILTEMMLEEDPEYVHVNPEIKNQVKTADDFKDNLYIYVSDKLSLKYKDKLKFLDERLVTKGKIEKHEKEPKNLIELARKIRRKEGDIIEVDYRMLINSKVNIISGVKSMDHNELVEVINDAIAIKYNKRMSFECWKLVLNLSVNEKLIDSDIIVETINIQKFRKDIDRTINSSFEIASKAVISLKTGRIIEGLLGIARLDNVRKKSILNHKDKTTRTNILHYKLYINRLMIISRSMYVEPHFPGVSDKKFGKIWKSLGDIGSDIDIERANAALDSIESLNKFFLEMNNEYFSFLNYFDTSIQNMNERVMNDVEPIEALIGAVSSFGLDVTEEDIAKNRELDTWEKVQEYCGEEELFDAWAQEDIGDWGDE</sequence>
<evidence type="ECO:0000256" key="8">
    <source>
        <dbReference type="ARBA" id="ARBA00022840"/>
    </source>
</evidence>
<proteinExistence type="predicted"/>
<keyword evidence="2" id="KW-0696">RNA-directed RNA polymerase</keyword>
<keyword evidence="11" id="KW-0511">Multifunctional enzyme</keyword>
<keyword evidence="8" id="KW-0067">ATP-binding</keyword>
<evidence type="ECO:0000256" key="13">
    <source>
        <dbReference type="ARBA" id="ARBA00031012"/>
    </source>
</evidence>
<keyword evidence="3" id="KW-0507">mRNA processing</keyword>
<keyword evidence="4" id="KW-0808">Transferase</keyword>
<evidence type="ECO:0000256" key="3">
    <source>
        <dbReference type="ARBA" id="ARBA00022664"/>
    </source>
</evidence>
<evidence type="ECO:0000256" key="6">
    <source>
        <dbReference type="ARBA" id="ARBA00022695"/>
    </source>
</evidence>
<evidence type="ECO:0000313" key="15">
    <source>
        <dbReference type="EMBL" id="AWJ64333.1"/>
    </source>
</evidence>
<reference evidence="15" key="1">
    <citation type="submission" date="2017-03" db="EMBL/GenBank/DDBJ databases">
        <title>Identification of viruses infecting indigenous ornamental bulbous plants in South Africa using Next Generation Sequencing.</title>
        <authorList>
            <person name="Cloete M."/>
            <person name="Visser M."/>
            <person name="Maree H.J."/>
            <person name="Burger J.T."/>
            <person name="Oelofse D."/>
        </authorList>
    </citation>
    <scope>NUCLEOTIDE SEQUENCE</scope>
    <source>
        <strain evidence="15">F_Meta-contig11655-RC</strain>
    </source>
</reference>
<feature type="domain" description="RdRp catalytic" evidence="14">
    <location>
        <begin position="637"/>
        <end position="803"/>
    </location>
</feature>
<keyword evidence="6" id="KW-0548">Nucleotidyltransferase</keyword>
<evidence type="ECO:0000256" key="11">
    <source>
        <dbReference type="ARBA" id="ARBA00023268"/>
    </source>
</evidence>
<evidence type="ECO:0000259" key="14">
    <source>
        <dbReference type="PROSITE" id="PS50526"/>
    </source>
</evidence>